<proteinExistence type="predicted"/>
<dbReference type="Proteomes" id="UP000431462">
    <property type="component" value="Unassembled WGS sequence"/>
</dbReference>
<gene>
    <name evidence="1" type="ORF">FH752_10370</name>
</gene>
<dbReference type="EMBL" id="VENC01000010">
    <property type="protein sequence ID" value="MTI99012.1"/>
    <property type="molecule type" value="Genomic_DNA"/>
</dbReference>
<name>A0A844HY17_9GAMM</name>
<organism evidence="1 2">
    <name type="scientific">Marinobacter adhaerens</name>
    <dbReference type="NCBI Taxonomy" id="1033846"/>
    <lineage>
        <taxon>Bacteria</taxon>
        <taxon>Pseudomonadati</taxon>
        <taxon>Pseudomonadota</taxon>
        <taxon>Gammaproteobacteria</taxon>
        <taxon>Pseudomonadales</taxon>
        <taxon>Marinobacteraceae</taxon>
        <taxon>Marinobacter</taxon>
    </lineage>
</organism>
<evidence type="ECO:0000313" key="2">
    <source>
        <dbReference type="Proteomes" id="UP000431462"/>
    </source>
</evidence>
<reference evidence="1 2" key="1">
    <citation type="submission" date="2019-06" db="EMBL/GenBank/DDBJ databases">
        <title>Enrichment of Autotrophic Halophilic Microorganisms from Red Sea Brine Pool Using Microbial Electrosynthesis System.</title>
        <authorList>
            <person name="Alqahtani M.F."/>
            <person name="Bajracharya S."/>
            <person name="Katuri K.P."/>
            <person name="Ali M."/>
            <person name="Saikaly P.E."/>
        </authorList>
    </citation>
    <scope>NUCLEOTIDE SEQUENCE [LARGE SCALE GENOMIC DNA]</scope>
    <source>
        <strain evidence="1">MES15</strain>
    </source>
</reference>
<protein>
    <submittedName>
        <fullName evidence="1">Uncharacterized protein</fullName>
    </submittedName>
</protein>
<comment type="caution">
    <text evidence="1">The sequence shown here is derived from an EMBL/GenBank/DDBJ whole genome shotgun (WGS) entry which is preliminary data.</text>
</comment>
<dbReference type="AlphaFoldDB" id="A0A844HY17"/>
<evidence type="ECO:0000313" key="1">
    <source>
        <dbReference type="EMBL" id="MTI99012.1"/>
    </source>
</evidence>
<accession>A0A844HY17</accession>
<sequence length="192" mass="20627">MISNSTGYLSALNQTGFTENSRKLAATGGNNLPKEEPPEATVQISKEAKSLTLGEPINGGLVSVTGEVGTYTLGRMALGINTMQEWSAKGLLISDDSIAAAGKAFQEAFSKAAEESGTSFAGSRVTLNKHQIMIDSQKVPDWFHREYEDMTSSLKDEEMKRSFESGELFFTSPPPVPRANALASYAAVAKRI</sequence>